<dbReference type="EMBL" id="BART01017656">
    <property type="protein sequence ID" value="GAG80302.1"/>
    <property type="molecule type" value="Genomic_DNA"/>
</dbReference>
<name>X1BGH1_9ZZZZ</name>
<sequence length="42" mass="5014">NTYQELNPGKRIKLESVLEKQIYLLYCKNTTNIKTLLILFKK</sequence>
<organism evidence="1">
    <name type="scientific">marine sediment metagenome</name>
    <dbReference type="NCBI Taxonomy" id="412755"/>
    <lineage>
        <taxon>unclassified sequences</taxon>
        <taxon>metagenomes</taxon>
        <taxon>ecological metagenomes</taxon>
    </lineage>
</organism>
<gene>
    <name evidence="1" type="ORF">S01H4_33524</name>
</gene>
<comment type="caution">
    <text evidence="1">The sequence shown here is derived from an EMBL/GenBank/DDBJ whole genome shotgun (WGS) entry which is preliminary data.</text>
</comment>
<proteinExistence type="predicted"/>
<dbReference type="AlphaFoldDB" id="X1BGH1"/>
<accession>X1BGH1</accession>
<feature type="non-terminal residue" evidence="1">
    <location>
        <position position="1"/>
    </location>
</feature>
<reference evidence="1" key="1">
    <citation type="journal article" date="2014" name="Front. Microbiol.">
        <title>High frequency of phylogenetically diverse reductive dehalogenase-homologous genes in deep subseafloor sedimentary metagenomes.</title>
        <authorList>
            <person name="Kawai M."/>
            <person name="Futagami T."/>
            <person name="Toyoda A."/>
            <person name="Takaki Y."/>
            <person name="Nishi S."/>
            <person name="Hori S."/>
            <person name="Arai W."/>
            <person name="Tsubouchi T."/>
            <person name="Morono Y."/>
            <person name="Uchiyama I."/>
            <person name="Ito T."/>
            <person name="Fujiyama A."/>
            <person name="Inagaki F."/>
            <person name="Takami H."/>
        </authorList>
    </citation>
    <scope>NUCLEOTIDE SEQUENCE</scope>
    <source>
        <strain evidence="1">Expedition CK06-06</strain>
    </source>
</reference>
<protein>
    <submittedName>
        <fullName evidence="1">Uncharacterized protein</fullName>
    </submittedName>
</protein>
<evidence type="ECO:0000313" key="1">
    <source>
        <dbReference type="EMBL" id="GAG80302.1"/>
    </source>
</evidence>